<feature type="coiled-coil region" evidence="8">
    <location>
        <begin position="33"/>
        <end position="67"/>
    </location>
</feature>
<proteinExistence type="inferred from homology"/>
<dbReference type="GO" id="GO:0007052">
    <property type="term" value="P:mitotic spindle organization"/>
    <property type="evidence" value="ECO:0007669"/>
    <property type="project" value="TreeGrafter"/>
</dbReference>
<evidence type="ECO:0000256" key="5">
    <source>
        <dbReference type="ARBA" id="ARBA00023242"/>
    </source>
</evidence>
<comment type="subcellular location">
    <subcellularLocation>
        <location evidence="2">Chromosome</location>
        <location evidence="2">Centromere</location>
        <location evidence="2">Kinetochore</location>
    </subcellularLocation>
    <subcellularLocation>
        <location evidence="1">Nucleus</location>
    </subcellularLocation>
</comment>
<dbReference type="PANTHER" id="PTHR48122">
    <property type="entry name" value="CENTROMERE PROTEIN H"/>
    <property type="match status" value="1"/>
</dbReference>
<feature type="domain" description="Centromere protein H C-terminal" evidence="9">
    <location>
        <begin position="39"/>
        <end position="236"/>
    </location>
</feature>
<sequence>MAAKLGQSLPHLLPGEVSLLDYAADDTRDIVPLSDKEALVLQLANQIQEQRLEKALLEQELESLSGDNVEEQLAIAEREFLEARSTYTVRRKAARTILMTDPILKAVHMKTTSPPERALLRLVNRRDVLALAYENLASAHNLLLKRLSDSEVENLQVNKESQELVGQLLELTRQDDSWRKSLQDATLASQLDDLETDLKKRKAQWEVMKSVASAMVVGSGLNWADDEKLQALVLDESDD</sequence>
<evidence type="ECO:0000313" key="10">
    <source>
        <dbReference type="EMBL" id="OQD76187.1"/>
    </source>
</evidence>
<evidence type="ECO:0000259" key="9">
    <source>
        <dbReference type="Pfam" id="PF05837"/>
    </source>
</evidence>
<dbReference type="GO" id="GO:0043515">
    <property type="term" value="F:kinetochore binding"/>
    <property type="evidence" value="ECO:0007669"/>
    <property type="project" value="TreeGrafter"/>
</dbReference>
<keyword evidence="11" id="KW-1185">Reference proteome</keyword>
<keyword evidence="3" id="KW-0158">Chromosome</keyword>
<evidence type="ECO:0000313" key="11">
    <source>
        <dbReference type="Proteomes" id="UP000191522"/>
    </source>
</evidence>
<keyword evidence="6" id="KW-0137">Centromere</keyword>
<accession>A0A1V6PHL5</accession>
<gene>
    <name evidence="10" type="ORF">PENDEC_c005G02566</name>
</gene>
<dbReference type="EMBL" id="MDYL01000005">
    <property type="protein sequence ID" value="OQD76187.1"/>
    <property type="molecule type" value="Genomic_DNA"/>
</dbReference>
<evidence type="ECO:0000256" key="7">
    <source>
        <dbReference type="ARBA" id="ARBA00025735"/>
    </source>
</evidence>
<dbReference type="GO" id="GO:0007059">
    <property type="term" value="P:chromosome segregation"/>
    <property type="evidence" value="ECO:0007669"/>
    <property type="project" value="TreeGrafter"/>
</dbReference>
<evidence type="ECO:0000256" key="2">
    <source>
        <dbReference type="ARBA" id="ARBA00004629"/>
    </source>
</evidence>
<dbReference type="InterPro" id="IPR008426">
    <property type="entry name" value="CENP-H_C"/>
</dbReference>
<evidence type="ECO:0000256" key="4">
    <source>
        <dbReference type="ARBA" id="ARBA00022838"/>
    </source>
</evidence>
<organism evidence="10 11">
    <name type="scientific">Penicillium decumbens</name>
    <dbReference type="NCBI Taxonomy" id="69771"/>
    <lineage>
        <taxon>Eukaryota</taxon>
        <taxon>Fungi</taxon>
        <taxon>Dikarya</taxon>
        <taxon>Ascomycota</taxon>
        <taxon>Pezizomycotina</taxon>
        <taxon>Eurotiomycetes</taxon>
        <taxon>Eurotiomycetidae</taxon>
        <taxon>Eurotiales</taxon>
        <taxon>Aspergillaceae</taxon>
        <taxon>Penicillium</taxon>
    </lineage>
</organism>
<dbReference type="Pfam" id="PF05837">
    <property type="entry name" value="CENP-H"/>
    <property type="match status" value="1"/>
</dbReference>
<comment type="caution">
    <text evidence="10">The sequence shown here is derived from an EMBL/GenBank/DDBJ whole genome shotgun (WGS) entry which is preliminary data.</text>
</comment>
<comment type="similarity">
    <text evidence="7">Belongs to the CENP-H/MCM16 family.</text>
</comment>
<dbReference type="GO" id="GO:0051382">
    <property type="term" value="P:kinetochore assembly"/>
    <property type="evidence" value="ECO:0007669"/>
    <property type="project" value="InterPro"/>
</dbReference>
<dbReference type="OrthoDB" id="2274804at2759"/>
<dbReference type="PANTHER" id="PTHR48122:SF1">
    <property type="entry name" value="CENTROMERE PROTEIN H"/>
    <property type="match status" value="1"/>
</dbReference>
<evidence type="ECO:0000256" key="8">
    <source>
        <dbReference type="SAM" id="Coils"/>
    </source>
</evidence>
<name>A0A1V6PHL5_PENDC</name>
<keyword evidence="5" id="KW-0539">Nucleus</keyword>
<dbReference type="InterPro" id="IPR040034">
    <property type="entry name" value="CENP-H"/>
</dbReference>
<evidence type="ECO:0000256" key="6">
    <source>
        <dbReference type="ARBA" id="ARBA00023328"/>
    </source>
</evidence>
<protein>
    <recommendedName>
        <fullName evidence="9">Centromere protein H C-terminal domain-containing protein</fullName>
    </recommendedName>
</protein>
<dbReference type="OMA" id="WRVMKGV"/>
<evidence type="ECO:0000256" key="3">
    <source>
        <dbReference type="ARBA" id="ARBA00022454"/>
    </source>
</evidence>
<evidence type="ECO:0000256" key="1">
    <source>
        <dbReference type="ARBA" id="ARBA00004123"/>
    </source>
</evidence>
<reference evidence="11" key="1">
    <citation type="journal article" date="2017" name="Nat. Microbiol.">
        <title>Global analysis of biosynthetic gene clusters reveals vast potential of secondary metabolite production in Penicillium species.</title>
        <authorList>
            <person name="Nielsen J.C."/>
            <person name="Grijseels S."/>
            <person name="Prigent S."/>
            <person name="Ji B."/>
            <person name="Dainat J."/>
            <person name="Nielsen K.F."/>
            <person name="Frisvad J.C."/>
            <person name="Workman M."/>
            <person name="Nielsen J."/>
        </authorList>
    </citation>
    <scope>NUCLEOTIDE SEQUENCE [LARGE SCALE GENOMIC DNA]</scope>
    <source>
        <strain evidence="11">IBT 11843</strain>
    </source>
</reference>
<dbReference type="AlphaFoldDB" id="A0A1V6PHL5"/>
<dbReference type="GO" id="GO:0000776">
    <property type="term" value="C:kinetochore"/>
    <property type="evidence" value="ECO:0007669"/>
    <property type="project" value="UniProtKB-KW"/>
</dbReference>
<keyword evidence="8" id="KW-0175">Coiled coil</keyword>
<dbReference type="GO" id="GO:0005634">
    <property type="term" value="C:nucleus"/>
    <property type="evidence" value="ECO:0007669"/>
    <property type="project" value="UniProtKB-SubCell"/>
</dbReference>
<dbReference type="STRING" id="69771.A0A1V6PHL5"/>
<dbReference type="Proteomes" id="UP000191522">
    <property type="component" value="Unassembled WGS sequence"/>
</dbReference>
<keyword evidence="4" id="KW-0995">Kinetochore</keyword>